<name>A0ACC0QXJ1_9HYPO</name>
<reference evidence="1" key="1">
    <citation type="submission" date="2022-06" db="EMBL/GenBank/DDBJ databases">
        <title>Fusarium solani species complex genomes reveal bases of compartmentalisation and animal pathogenesis.</title>
        <authorList>
            <person name="Tsai I.J."/>
        </authorList>
    </citation>
    <scope>NUCLEOTIDE SEQUENCE</scope>
    <source>
        <strain evidence="1">Fu6.1</strain>
    </source>
</reference>
<evidence type="ECO:0000313" key="1">
    <source>
        <dbReference type="EMBL" id="KAI8669746.1"/>
    </source>
</evidence>
<dbReference type="EMBL" id="CM046507">
    <property type="protein sequence ID" value="KAI8669746.1"/>
    <property type="molecule type" value="Genomic_DNA"/>
</dbReference>
<organism evidence="1 2">
    <name type="scientific">Fusarium keratoplasticum</name>
    <dbReference type="NCBI Taxonomy" id="1328300"/>
    <lineage>
        <taxon>Eukaryota</taxon>
        <taxon>Fungi</taxon>
        <taxon>Dikarya</taxon>
        <taxon>Ascomycota</taxon>
        <taxon>Pezizomycotina</taxon>
        <taxon>Sordariomycetes</taxon>
        <taxon>Hypocreomycetidae</taxon>
        <taxon>Hypocreales</taxon>
        <taxon>Nectriaceae</taxon>
        <taxon>Fusarium</taxon>
        <taxon>Fusarium solani species complex</taxon>
    </lineage>
</organism>
<evidence type="ECO:0000313" key="2">
    <source>
        <dbReference type="Proteomes" id="UP001065298"/>
    </source>
</evidence>
<protein>
    <submittedName>
        <fullName evidence="1">Uncharacterized protein</fullName>
    </submittedName>
</protein>
<keyword evidence="2" id="KW-1185">Reference proteome</keyword>
<accession>A0ACC0QXJ1</accession>
<comment type="caution">
    <text evidence="1">The sequence shown here is derived from an EMBL/GenBank/DDBJ whole genome shotgun (WGS) entry which is preliminary data.</text>
</comment>
<proteinExistence type="predicted"/>
<gene>
    <name evidence="1" type="ORF">NCS57_00790700</name>
</gene>
<dbReference type="Proteomes" id="UP001065298">
    <property type="component" value="Chromosome 5"/>
</dbReference>
<sequence length="881" mass="99053">MASDDQDPTSHRPSPSPRQYKCGHCPKAFKRSEHCIRHERRHTLEKPFSCRYCRKSYSRKDLVTRHERTLHADKCTRTNPHARPEVLVASANEGDTVHCAQHPTIRRDSLLEPLSSLDENAWIPPSCHDPLPPRPSRVDEDVGSRFESIGAMNGPQPAARHHSMPTPPSRRTSTSEPVCRTPNVSPSARSHNGLAIGSPNGSTAPDVGSEPSDNRSVNGQDFEPPYRVQYPRHQDTQQQAPAMPDPPVLQDPAEGQLSLPLLDFGPLPDDLFDVADFDQIEIPDWMELSWTATPVMSTAGTSRGPHATLPDVALRVQDTHGSSPRDHRANATPTNPHVPKERNGGLKEAFTADVHVRDWICQDLVQRHVPEHQLEEIPTEKLCQGFLSSYMNCFHGHFPIIHRPTFTPTTTPSPLLLIMCSIGALYRLDRRRAKSLYDITVRSIEQMTSASHSSVSHADYPIWFVQTKLLLTLFTVLSGDDELVSTAMAENGFYTLVYETIRQSLNDQGADHRILSWPEWIQHETRKRTLGGIFIVSTLNMIIYNVNPGFHPAEDLDFEAFDDESHWNARTASEWCELRTAWHQPDYLTMREMLMDLISDDSSRLKNRSRVSPFSSWVITHAFVVYTWHLFQVAPPTSSAILGANVTSLLLHSAMQSLARYHELLEESVDTNPEEVTHTAKPSLISTCRAILPIAYIRLFGSAIRLDRLSLISRDSDSVEASVAVFASTKMIKTPYLLDVVRRSFDGLRRTVKIGHLLMRKTAAFHWSIEHAVAAWDCALFVTKWVHAVELDALNNILTSPAEAQLLDSMKQVLDETDCSFREGLSLAAALARLWSLSLQDVWVWGITPRMGTILSNLATTYQRINDTNRHRSLAEGSLSH</sequence>